<dbReference type="EMBL" id="BNFF01000002">
    <property type="protein sequence ID" value="GHK57979.1"/>
    <property type="molecule type" value="Genomic_DNA"/>
</dbReference>
<dbReference type="AlphaFoldDB" id="A0A919I525"/>
<dbReference type="PROSITE" id="PS51097">
    <property type="entry name" value="PTS_EIIA_TYPE_5"/>
    <property type="match status" value="1"/>
</dbReference>
<comment type="caution">
    <text evidence="2">The sequence shown here is derived from an EMBL/GenBank/DDBJ whole genome shotgun (WGS) entry which is preliminary data.</text>
</comment>
<dbReference type="Pfam" id="PF03829">
    <property type="entry name" value="PTSIIA_gutA"/>
    <property type="match status" value="1"/>
</dbReference>
<dbReference type="PANTHER" id="PTHR40398">
    <property type="entry name" value="PTS SYSTEM GLUCITOL/SORBITOL-SPECIFIC EIIA COMPONENT"/>
    <property type="match status" value="1"/>
</dbReference>
<organism evidence="2 3">
    <name type="scientific">Klebsiella pneumoniae</name>
    <dbReference type="NCBI Taxonomy" id="573"/>
    <lineage>
        <taxon>Bacteria</taxon>
        <taxon>Pseudomonadati</taxon>
        <taxon>Pseudomonadota</taxon>
        <taxon>Gammaproteobacteria</taxon>
        <taxon>Enterobacterales</taxon>
        <taxon>Enterobacteriaceae</taxon>
        <taxon>Klebsiella/Raoultella group</taxon>
        <taxon>Klebsiella</taxon>
        <taxon>Klebsiella pneumoniae complex</taxon>
    </lineage>
</organism>
<evidence type="ECO:0000256" key="1">
    <source>
        <dbReference type="PROSITE-ProRule" id="PRU00420"/>
    </source>
</evidence>
<dbReference type="GO" id="GO:0008982">
    <property type="term" value="F:protein-N(PI)-phosphohistidine-sugar phosphotransferase activity"/>
    <property type="evidence" value="ECO:0007669"/>
    <property type="project" value="InterPro"/>
</dbReference>
<protein>
    <submittedName>
        <fullName evidence="2">PTS sorbitol transporter subunit IIA</fullName>
    </submittedName>
</protein>
<evidence type="ECO:0000313" key="3">
    <source>
        <dbReference type="Proteomes" id="UP000655094"/>
    </source>
</evidence>
<dbReference type="NCBIfam" id="NF007696">
    <property type="entry name" value="PRK10377.1"/>
    <property type="match status" value="1"/>
</dbReference>
<dbReference type="GO" id="GO:0005737">
    <property type="term" value="C:cytoplasm"/>
    <property type="evidence" value="ECO:0007669"/>
    <property type="project" value="InterPro"/>
</dbReference>
<sequence length="124" mass="13879">MTVIYQTTITHIGACATMALEEQMLITFREGAPADIEEYCFIHNHGELAGTLQPGAELQLGEQRYPVTAVGEVAEQNLRELGHITLRFDGHREAEFPYRPCGGPGAGRHRARLRTEVCCLKRER</sequence>
<accession>A0A919I525</accession>
<dbReference type="GO" id="GO:0009401">
    <property type="term" value="P:phosphoenolpyruvate-dependent sugar phosphotransferase system"/>
    <property type="evidence" value="ECO:0007669"/>
    <property type="project" value="InterPro"/>
</dbReference>
<dbReference type="InterPro" id="IPR036665">
    <property type="entry name" value="PTS_IIA_glucitol/sorbitol_sf"/>
</dbReference>
<name>A0A919I525_KLEPN</name>
<dbReference type="PANTHER" id="PTHR40398:SF1">
    <property type="entry name" value="PTS SYSTEM GLUCITOL_SORBITOL-SPECIFIC EIIA COMPONENT"/>
    <property type="match status" value="1"/>
</dbReference>
<dbReference type="Proteomes" id="UP000655094">
    <property type="component" value="Unassembled WGS sequence"/>
</dbReference>
<gene>
    <name evidence="2" type="ORF">KPZU09_77150</name>
</gene>
<dbReference type="SUPFAM" id="SSF141530">
    <property type="entry name" value="PTSIIA/GutA-like"/>
    <property type="match status" value="1"/>
</dbReference>
<proteinExistence type="predicted"/>
<reference evidence="2" key="1">
    <citation type="submission" date="2020-10" db="EMBL/GenBank/DDBJ databases">
        <title>Genome Sequence of ESBL Producing Zambian Clinical Strains.</title>
        <authorList>
            <person name="Shawa M."/>
            <person name="Furuta Y."/>
            <person name="Simbotwe M."/>
            <person name="Mulenga E."/>
            <person name="Mubanga M."/>
            <person name="Mulenga G."/>
            <person name="Kaile C."/>
            <person name="Zorigt T."/>
            <person name="Hang'ombe B."/>
            <person name="Higashi H."/>
        </authorList>
    </citation>
    <scope>NUCLEOTIDE SEQUENCE</scope>
    <source>
        <strain evidence="2">Zam_UTH_09</strain>
    </source>
</reference>
<dbReference type="GO" id="GO:0016301">
    <property type="term" value="F:kinase activity"/>
    <property type="evidence" value="ECO:0007669"/>
    <property type="project" value="TreeGrafter"/>
</dbReference>
<feature type="modified residue" description="Phosphohistidine; by HPr" evidence="1">
    <location>
        <position position="43"/>
    </location>
</feature>
<evidence type="ECO:0000313" key="2">
    <source>
        <dbReference type="EMBL" id="GHK57979.1"/>
    </source>
</evidence>
<dbReference type="InterPro" id="IPR004716">
    <property type="entry name" value="PTS_IIA_glucitol/sorbitol-sp"/>
</dbReference>
<dbReference type="Gene3D" id="2.40.33.40">
    <property type="entry name" value="Phosphotransferase system, glucitol/sorbitol-specific IIA component"/>
    <property type="match status" value="1"/>
</dbReference>